<reference evidence="1 2" key="1">
    <citation type="journal article" date="2024" name="BMC Genomics">
        <title>De novo assembly and annotation of Popillia japonica's genome with initial clues to its potential as an invasive pest.</title>
        <authorList>
            <person name="Cucini C."/>
            <person name="Boschi S."/>
            <person name="Funari R."/>
            <person name="Cardaioli E."/>
            <person name="Iannotti N."/>
            <person name="Marturano G."/>
            <person name="Paoli F."/>
            <person name="Bruttini M."/>
            <person name="Carapelli A."/>
            <person name="Frati F."/>
            <person name="Nardi F."/>
        </authorList>
    </citation>
    <scope>NUCLEOTIDE SEQUENCE [LARGE SCALE GENOMIC DNA]</scope>
    <source>
        <strain evidence="1">DMR45628</strain>
    </source>
</reference>
<organism evidence="1 2">
    <name type="scientific">Popillia japonica</name>
    <name type="common">Japanese beetle</name>
    <dbReference type="NCBI Taxonomy" id="7064"/>
    <lineage>
        <taxon>Eukaryota</taxon>
        <taxon>Metazoa</taxon>
        <taxon>Ecdysozoa</taxon>
        <taxon>Arthropoda</taxon>
        <taxon>Hexapoda</taxon>
        <taxon>Insecta</taxon>
        <taxon>Pterygota</taxon>
        <taxon>Neoptera</taxon>
        <taxon>Endopterygota</taxon>
        <taxon>Coleoptera</taxon>
        <taxon>Polyphaga</taxon>
        <taxon>Scarabaeiformia</taxon>
        <taxon>Scarabaeidae</taxon>
        <taxon>Rutelinae</taxon>
        <taxon>Popillia</taxon>
    </lineage>
</organism>
<comment type="caution">
    <text evidence="1">The sequence shown here is derived from an EMBL/GenBank/DDBJ whole genome shotgun (WGS) entry which is preliminary data.</text>
</comment>
<dbReference type="Proteomes" id="UP001458880">
    <property type="component" value="Unassembled WGS sequence"/>
</dbReference>
<accession>A0AAW1MF52</accession>
<name>A0AAW1MF52_POPJA</name>
<dbReference type="EMBL" id="JASPKY010000056">
    <property type="protein sequence ID" value="KAK9744633.1"/>
    <property type="molecule type" value="Genomic_DNA"/>
</dbReference>
<sequence>MEFNSDLTEIQSLLRSVVKNVGDFTKIRYKGGNEMKINNVIKELEDVLVLKKYIDKRTPNKDYGKQLDDIVCFLALNLDFKDKSLVDIKEYAHLINSIPTISKCLLANIVVELGLNEYYCNVLHQFPVEFAEELLSEIIPCIKKSKPEICLELTYIYMKNIIKKISAIDTSDSKNIEYIEKLEEISLQILLTSSGINPDMTEGWKRSRIYQHMGQTLLCLLRLLKYCQVDNEALFKTIDDLMSTICCVMNAVTVDVFCAWAEVKQNNETLQTVIAEESYHIIEKYQKHVAAKPLIQMLSTIAKKPKSLNELIQEANSSTMIMKIEQSPTNRSKWFTALLNTQVFQNQEARACVKRWANLCTTEDLERLLSLSVNHKNDEEVVNIVIKCATFFAEENLAILITRFFYQYGLKNCLRSANTTQQLTITLNKIEKSSNKEPIKDILLLLLQDPELVLTALFKAAIKSDVVFDSLEATFNIISQIMVIENVFSKILIKILEENRFDSKNVKNYERLFKIIADASQLKLERFFLIPLINDYLKNGKYDELSYAFHIYSQIPNKQADDINQLIKLSVNILEKCRWKIFDFTNSKARVCEQAVEILLNCKNIHSFHITDEYILSVQHVLNKYYLSHLRSPEINLDFLDTVCPHLNLENHSEAVGYLIKLLPICVQTEWRTIIKTLLNRCSNTKLIAILTDSLMLISQVVQTQLEKQNISVLAGLKYCIQNYGIIIKDILLPFNNEETNIIIVRSICRLLREIPDEIVSIEGMSLISLLPDTTYSEKYLPFTAGNPR</sequence>
<gene>
    <name evidence="1" type="ORF">QE152_g7638</name>
</gene>
<evidence type="ECO:0000313" key="2">
    <source>
        <dbReference type="Proteomes" id="UP001458880"/>
    </source>
</evidence>
<dbReference type="AlphaFoldDB" id="A0AAW1MF52"/>
<keyword evidence="2" id="KW-1185">Reference proteome</keyword>
<protein>
    <submittedName>
        <fullName evidence="1">Uncharacterized protein</fullName>
    </submittedName>
</protein>
<proteinExistence type="predicted"/>
<evidence type="ECO:0000313" key="1">
    <source>
        <dbReference type="EMBL" id="KAK9744633.1"/>
    </source>
</evidence>